<dbReference type="InterPro" id="IPR005632">
    <property type="entry name" value="Chaperone_Skp"/>
</dbReference>
<keyword evidence="6" id="KW-1185">Reference proteome</keyword>
<reference evidence="5" key="1">
    <citation type="submission" date="2023-06" db="EMBL/GenBank/DDBJ databases">
        <title>Genomic of Parafulvivirga corallium.</title>
        <authorList>
            <person name="Wang G."/>
        </authorList>
    </citation>
    <scope>NUCLEOTIDE SEQUENCE</scope>
    <source>
        <strain evidence="5">BMA10</strain>
    </source>
</reference>
<dbReference type="Proteomes" id="UP001172082">
    <property type="component" value="Unassembled WGS sequence"/>
</dbReference>
<comment type="caution">
    <text evidence="5">The sequence shown here is derived from an EMBL/GenBank/DDBJ whole genome shotgun (WGS) entry which is preliminary data.</text>
</comment>
<dbReference type="PANTHER" id="PTHR35089">
    <property type="entry name" value="CHAPERONE PROTEIN SKP"/>
    <property type="match status" value="1"/>
</dbReference>
<gene>
    <name evidence="5" type="ORF">QQ008_19200</name>
</gene>
<dbReference type="InterPro" id="IPR024930">
    <property type="entry name" value="Skp_dom_sf"/>
</dbReference>
<keyword evidence="3" id="KW-0175">Coiled coil</keyword>
<evidence type="ECO:0000256" key="2">
    <source>
        <dbReference type="ARBA" id="ARBA00022729"/>
    </source>
</evidence>
<feature type="signal peptide" evidence="4">
    <location>
        <begin position="1"/>
        <end position="20"/>
    </location>
</feature>
<name>A0ABT8KV71_9BACT</name>
<dbReference type="SMART" id="SM00935">
    <property type="entry name" value="OmpH"/>
    <property type="match status" value="1"/>
</dbReference>
<keyword evidence="2 4" id="KW-0732">Signal</keyword>
<dbReference type="Pfam" id="PF03938">
    <property type="entry name" value="OmpH"/>
    <property type="match status" value="1"/>
</dbReference>
<evidence type="ECO:0000256" key="4">
    <source>
        <dbReference type="SAM" id="SignalP"/>
    </source>
</evidence>
<dbReference type="SUPFAM" id="SSF111384">
    <property type="entry name" value="OmpH-like"/>
    <property type="match status" value="1"/>
</dbReference>
<sequence length="178" mass="20293">MKTKLLIGALALFVTFGVNAQSTELKIGYTSTEYILSLLPAAKQIQKELEDYNNQLTNQLKSKEQTLQEKYQIYQRDLPTMTDVIRKDKEREIQSLENSLRQFQADAQKSFQEKQVALLQPVLENIREAIQNVAKEHNFTHVFNSSSGGMDVLLFAKEENDISDLVLAKLGVAKEENQ</sequence>
<dbReference type="Gene3D" id="3.30.910.20">
    <property type="entry name" value="Skp domain"/>
    <property type="match status" value="1"/>
</dbReference>
<feature type="chain" id="PRO_5045959185" evidence="4">
    <location>
        <begin position="21"/>
        <end position="178"/>
    </location>
</feature>
<evidence type="ECO:0000313" key="5">
    <source>
        <dbReference type="EMBL" id="MDN5203523.1"/>
    </source>
</evidence>
<evidence type="ECO:0000256" key="3">
    <source>
        <dbReference type="SAM" id="Coils"/>
    </source>
</evidence>
<accession>A0ABT8KV71</accession>
<evidence type="ECO:0000313" key="6">
    <source>
        <dbReference type="Proteomes" id="UP001172082"/>
    </source>
</evidence>
<evidence type="ECO:0000256" key="1">
    <source>
        <dbReference type="ARBA" id="ARBA00009091"/>
    </source>
</evidence>
<protein>
    <submittedName>
        <fullName evidence="5">OmpH family outer membrane protein</fullName>
    </submittedName>
</protein>
<dbReference type="PANTHER" id="PTHR35089:SF1">
    <property type="entry name" value="CHAPERONE PROTEIN SKP"/>
    <property type="match status" value="1"/>
</dbReference>
<dbReference type="EMBL" id="JAUJEA010000007">
    <property type="protein sequence ID" value="MDN5203523.1"/>
    <property type="molecule type" value="Genomic_DNA"/>
</dbReference>
<feature type="coiled-coil region" evidence="3">
    <location>
        <begin position="42"/>
        <end position="113"/>
    </location>
</feature>
<comment type="similarity">
    <text evidence="1">Belongs to the Skp family.</text>
</comment>
<dbReference type="RefSeq" id="WP_346753545.1">
    <property type="nucleotide sequence ID" value="NZ_JAUJEA010000007.1"/>
</dbReference>
<proteinExistence type="inferred from homology"/>
<organism evidence="5 6">
    <name type="scientific">Splendidivirga corallicola</name>
    <dbReference type="NCBI Taxonomy" id="3051826"/>
    <lineage>
        <taxon>Bacteria</taxon>
        <taxon>Pseudomonadati</taxon>
        <taxon>Bacteroidota</taxon>
        <taxon>Cytophagia</taxon>
        <taxon>Cytophagales</taxon>
        <taxon>Splendidivirgaceae</taxon>
        <taxon>Splendidivirga</taxon>
    </lineage>
</organism>